<dbReference type="AlphaFoldDB" id="A0AAW3MZ46"/>
<keyword evidence="2" id="KW-1185">Reference proteome</keyword>
<reference evidence="1 2" key="1">
    <citation type="submission" date="2015-11" db="EMBL/GenBank/DDBJ databases">
        <title>Expanding the genomic diversity of Burkholderia species for the development of highly accurate diagnostics.</title>
        <authorList>
            <person name="Sahl J."/>
            <person name="Keim P."/>
            <person name="Wagner D."/>
        </authorList>
    </citation>
    <scope>NUCLEOTIDE SEQUENCE [LARGE SCALE GENOMIC DNA]</scope>
    <source>
        <strain evidence="1 2">MSMB1808WGS</strain>
    </source>
</reference>
<evidence type="ECO:0000313" key="1">
    <source>
        <dbReference type="EMBL" id="KVP98265.1"/>
    </source>
</evidence>
<protein>
    <recommendedName>
        <fullName evidence="3">DUF2829 domain-containing protein</fullName>
    </recommendedName>
</protein>
<gene>
    <name evidence="1" type="ORF">WJ96_07020</name>
</gene>
<dbReference type="EMBL" id="LPBJ01000047">
    <property type="protein sequence ID" value="KVP98265.1"/>
    <property type="molecule type" value="Genomic_DNA"/>
</dbReference>
<accession>A0AAW3MZ46</accession>
<evidence type="ECO:0008006" key="3">
    <source>
        <dbReference type="Google" id="ProtNLM"/>
    </source>
</evidence>
<comment type="caution">
    <text evidence="1">The sequence shown here is derived from an EMBL/GenBank/DDBJ whole genome shotgun (WGS) entry which is preliminary data.</text>
</comment>
<sequence length="84" mass="9817">MFKFVRSIRNYFAREAARHEKLEKMFQPGKQVRSVRTGKVYLVEWVDMNAALLSRPGQRFILDWFTPAGTIRTEVADDWDPVAA</sequence>
<organism evidence="1 2">
    <name type="scientific">Burkholderia ubonensis</name>
    <dbReference type="NCBI Taxonomy" id="101571"/>
    <lineage>
        <taxon>Bacteria</taxon>
        <taxon>Pseudomonadati</taxon>
        <taxon>Pseudomonadota</taxon>
        <taxon>Betaproteobacteria</taxon>
        <taxon>Burkholderiales</taxon>
        <taxon>Burkholderiaceae</taxon>
        <taxon>Burkholderia</taxon>
        <taxon>Burkholderia cepacia complex</taxon>
    </lineage>
</organism>
<dbReference type="Proteomes" id="UP000056453">
    <property type="component" value="Unassembled WGS sequence"/>
</dbReference>
<name>A0AAW3MZ46_9BURK</name>
<dbReference type="RefSeq" id="WP_059925429.1">
    <property type="nucleotide sequence ID" value="NZ_LPBG01000047.1"/>
</dbReference>
<proteinExistence type="predicted"/>
<evidence type="ECO:0000313" key="2">
    <source>
        <dbReference type="Proteomes" id="UP000056453"/>
    </source>
</evidence>